<evidence type="ECO:0000313" key="3">
    <source>
        <dbReference type="Proteomes" id="UP000256913"/>
    </source>
</evidence>
<dbReference type="SUPFAM" id="SSF51182">
    <property type="entry name" value="RmlC-like cupins"/>
    <property type="match status" value="1"/>
</dbReference>
<comment type="caution">
    <text evidence="2">The sequence shown here is derived from an EMBL/GenBank/DDBJ whole genome shotgun (WGS) entry which is preliminary data.</text>
</comment>
<sequence>MSWYRPQCAEVAPDGDGWRHTGLRIVTLAAGESTSWSTGPFEQVVVPLSGAAELTCDGSPITLHGRPDVFTAVTDLCYVPPGSQVTLGSAAGGRFAVASAFAAAGLPLRYRPASEVPVEVRGAGSATRQVNNLADASSFACQQLIVVEVLTPGGNWSSYPPHKHDEHRPDETELEEIYYFEVARGGAGYQRVYTSGPEREIDVLAEVRSGDVVLVPHGWHGPSMAAPGYDLYYLNVMAGPGDRAWRFRDDPAHAWIRDTWADQPIDPRVPFYGRPA</sequence>
<organism evidence="2 3">
    <name type="scientific">Asanoa ferruginea</name>
    <dbReference type="NCBI Taxonomy" id="53367"/>
    <lineage>
        <taxon>Bacteria</taxon>
        <taxon>Bacillati</taxon>
        <taxon>Actinomycetota</taxon>
        <taxon>Actinomycetes</taxon>
        <taxon>Micromonosporales</taxon>
        <taxon>Micromonosporaceae</taxon>
        <taxon>Asanoa</taxon>
    </lineage>
</organism>
<dbReference type="InterPro" id="IPR021120">
    <property type="entry name" value="KduI/IolB_isomerase"/>
</dbReference>
<dbReference type="PANTHER" id="PTHR39193">
    <property type="entry name" value="5-DEOXY-GLUCURONATE ISOMERASE"/>
    <property type="match status" value="1"/>
</dbReference>
<keyword evidence="3" id="KW-1185">Reference proteome</keyword>
<dbReference type="Pfam" id="PF04962">
    <property type="entry name" value="KduI"/>
    <property type="match status" value="1"/>
</dbReference>
<dbReference type="InterPro" id="IPR011051">
    <property type="entry name" value="RmlC_Cupin_sf"/>
</dbReference>
<dbReference type="AlphaFoldDB" id="A0A3D9ZRB9"/>
<dbReference type="InterPro" id="IPR024203">
    <property type="entry name" value="Deoxy-glucuronate_isom_IolB"/>
</dbReference>
<protein>
    <submittedName>
        <fullName evidence="2">5-deoxyglucuronate isomerase</fullName>
    </submittedName>
</protein>
<evidence type="ECO:0000256" key="1">
    <source>
        <dbReference type="ARBA" id="ARBA00023235"/>
    </source>
</evidence>
<dbReference type="EMBL" id="QUMQ01000001">
    <property type="protein sequence ID" value="REF99926.1"/>
    <property type="molecule type" value="Genomic_DNA"/>
</dbReference>
<accession>A0A3D9ZRB9</accession>
<gene>
    <name evidence="2" type="ORF">DFJ67_5973</name>
</gene>
<evidence type="ECO:0000313" key="2">
    <source>
        <dbReference type="EMBL" id="REF99926.1"/>
    </source>
</evidence>
<reference evidence="2 3" key="1">
    <citation type="submission" date="2018-08" db="EMBL/GenBank/DDBJ databases">
        <title>Sequencing the genomes of 1000 actinobacteria strains.</title>
        <authorList>
            <person name="Klenk H.-P."/>
        </authorList>
    </citation>
    <scope>NUCLEOTIDE SEQUENCE [LARGE SCALE GENOMIC DNA]</scope>
    <source>
        <strain evidence="2 3">DSM 44099</strain>
    </source>
</reference>
<dbReference type="GO" id="GO:0019310">
    <property type="term" value="P:inositol catabolic process"/>
    <property type="evidence" value="ECO:0007669"/>
    <property type="project" value="InterPro"/>
</dbReference>
<dbReference type="Proteomes" id="UP000256913">
    <property type="component" value="Unassembled WGS sequence"/>
</dbReference>
<dbReference type="NCBIfam" id="TIGR04378">
    <property type="entry name" value="myo_inos_iolB"/>
    <property type="match status" value="1"/>
</dbReference>
<name>A0A3D9ZRB9_9ACTN</name>
<dbReference type="GO" id="GO:0008880">
    <property type="term" value="F:glucuronate isomerase activity"/>
    <property type="evidence" value="ECO:0007669"/>
    <property type="project" value="InterPro"/>
</dbReference>
<dbReference type="PANTHER" id="PTHR39193:SF1">
    <property type="entry name" value="5-DEOXY-GLUCURONATE ISOMERASE"/>
    <property type="match status" value="1"/>
</dbReference>
<dbReference type="PIRSF" id="PIRSF036628">
    <property type="entry name" value="IolB"/>
    <property type="match status" value="1"/>
</dbReference>
<keyword evidence="1 2" id="KW-0413">Isomerase</keyword>
<dbReference type="Gene3D" id="2.60.120.10">
    <property type="entry name" value="Jelly Rolls"/>
    <property type="match status" value="2"/>
</dbReference>
<proteinExistence type="predicted"/>
<dbReference type="RefSeq" id="WP_203784071.1">
    <property type="nucleotide sequence ID" value="NZ_BONB01000054.1"/>
</dbReference>
<dbReference type="InterPro" id="IPR014710">
    <property type="entry name" value="RmlC-like_jellyroll"/>
</dbReference>